<dbReference type="InterPro" id="IPR002048">
    <property type="entry name" value="EF_hand_dom"/>
</dbReference>
<dbReference type="Proteomes" id="UP001363151">
    <property type="component" value="Unassembled WGS sequence"/>
</dbReference>
<dbReference type="Pfam" id="PF02010">
    <property type="entry name" value="REJ"/>
    <property type="match status" value="1"/>
</dbReference>
<feature type="compositionally biased region" description="Low complexity" evidence="3">
    <location>
        <begin position="2528"/>
        <end position="2543"/>
    </location>
</feature>
<dbReference type="InterPro" id="IPR011992">
    <property type="entry name" value="EF-hand-dom_pair"/>
</dbReference>
<dbReference type="InterPro" id="IPR013517">
    <property type="entry name" value="FG-GAP"/>
</dbReference>
<dbReference type="Pfam" id="PF13517">
    <property type="entry name" value="FG-GAP_3"/>
    <property type="match status" value="1"/>
</dbReference>
<evidence type="ECO:0000256" key="4">
    <source>
        <dbReference type="SAM" id="Phobius"/>
    </source>
</evidence>
<evidence type="ECO:0000256" key="2">
    <source>
        <dbReference type="ARBA" id="ARBA00022837"/>
    </source>
</evidence>
<feature type="region of interest" description="Disordered" evidence="3">
    <location>
        <begin position="2502"/>
        <end position="2545"/>
    </location>
</feature>
<dbReference type="PRINTS" id="PR01217">
    <property type="entry name" value="PRICHEXTENSN"/>
</dbReference>
<feature type="transmembrane region" description="Helical" evidence="4">
    <location>
        <begin position="2888"/>
        <end position="2911"/>
    </location>
</feature>
<feature type="compositionally biased region" description="Pro residues" evidence="3">
    <location>
        <begin position="756"/>
        <end position="774"/>
    </location>
</feature>
<dbReference type="Pfam" id="PF13499">
    <property type="entry name" value="EF-hand_7"/>
    <property type="match status" value="1"/>
</dbReference>
<keyword evidence="4" id="KW-0812">Transmembrane</keyword>
<feature type="region of interest" description="Disordered" evidence="3">
    <location>
        <begin position="2557"/>
        <end position="2577"/>
    </location>
</feature>
<protein>
    <recommendedName>
        <fullName evidence="6">EF-hand domain-containing protein</fullName>
    </recommendedName>
</protein>
<dbReference type="Gene3D" id="2.60.120.200">
    <property type="match status" value="1"/>
</dbReference>
<feature type="region of interest" description="Disordered" evidence="3">
    <location>
        <begin position="700"/>
        <end position="808"/>
    </location>
</feature>
<evidence type="ECO:0000259" key="6">
    <source>
        <dbReference type="PROSITE" id="PS50222"/>
    </source>
</evidence>
<feature type="compositionally biased region" description="Low complexity" evidence="3">
    <location>
        <begin position="1766"/>
        <end position="1780"/>
    </location>
</feature>
<feature type="chain" id="PRO_5045680257" description="EF-hand domain-containing protein" evidence="5">
    <location>
        <begin position="26"/>
        <end position="3140"/>
    </location>
</feature>
<feature type="compositionally biased region" description="Basic residues" evidence="3">
    <location>
        <begin position="640"/>
        <end position="651"/>
    </location>
</feature>
<dbReference type="PROSITE" id="PS00018">
    <property type="entry name" value="EF_HAND_1"/>
    <property type="match status" value="2"/>
</dbReference>
<feature type="compositionally biased region" description="Pro residues" evidence="3">
    <location>
        <begin position="794"/>
        <end position="808"/>
    </location>
</feature>
<feature type="region of interest" description="Disordered" evidence="3">
    <location>
        <begin position="603"/>
        <end position="668"/>
    </location>
</feature>
<proteinExistence type="predicted"/>
<evidence type="ECO:0000313" key="7">
    <source>
        <dbReference type="EMBL" id="KAK7238991.1"/>
    </source>
</evidence>
<dbReference type="EMBL" id="JBBJCI010000227">
    <property type="protein sequence ID" value="KAK7238991.1"/>
    <property type="molecule type" value="Genomic_DNA"/>
</dbReference>
<dbReference type="Gene3D" id="1.10.238.10">
    <property type="entry name" value="EF-hand"/>
    <property type="match status" value="1"/>
</dbReference>
<feature type="region of interest" description="Disordered" evidence="3">
    <location>
        <begin position="1754"/>
        <end position="1796"/>
    </location>
</feature>
<feature type="region of interest" description="Disordered" evidence="3">
    <location>
        <begin position="2042"/>
        <end position="2063"/>
    </location>
</feature>
<dbReference type="PROSITE" id="PS50222">
    <property type="entry name" value="EF_HAND_2"/>
    <property type="match status" value="2"/>
</dbReference>
<feature type="region of interest" description="Disordered" evidence="3">
    <location>
        <begin position="2610"/>
        <end position="2636"/>
    </location>
</feature>
<dbReference type="InterPro" id="IPR002859">
    <property type="entry name" value="PKD/REJ-like"/>
</dbReference>
<feature type="region of interest" description="Disordered" evidence="3">
    <location>
        <begin position="1895"/>
        <end position="1923"/>
    </location>
</feature>
<name>A0ABR1FUJ5_AURAN</name>
<dbReference type="Pfam" id="PF13385">
    <property type="entry name" value="Laminin_G_3"/>
    <property type="match status" value="1"/>
</dbReference>
<keyword evidence="4" id="KW-1133">Transmembrane helix</keyword>
<evidence type="ECO:0000256" key="1">
    <source>
        <dbReference type="ARBA" id="ARBA00022729"/>
    </source>
</evidence>
<dbReference type="PROSITE" id="PS51257">
    <property type="entry name" value="PROKAR_LIPOPROTEIN"/>
    <property type="match status" value="1"/>
</dbReference>
<feature type="compositionally biased region" description="Low complexity" evidence="3">
    <location>
        <begin position="738"/>
        <end position="755"/>
    </location>
</feature>
<dbReference type="PANTHER" id="PTHR46580">
    <property type="entry name" value="SENSOR KINASE-RELATED"/>
    <property type="match status" value="1"/>
</dbReference>
<comment type="caution">
    <text evidence="7">The sequence shown here is derived from an EMBL/GenBank/DDBJ whole genome shotgun (WGS) entry which is preliminary data.</text>
</comment>
<feature type="compositionally biased region" description="Basic residues" evidence="3">
    <location>
        <begin position="1968"/>
        <end position="1977"/>
    </location>
</feature>
<dbReference type="InterPro" id="IPR018247">
    <property type="entry name" value="EF_Hand_1_Ca_BS"/>
</dbReference>
<feature type="region of interest" description="Disordered" evidence="3">
    <location>
        <begin position="122"/>
        <end position="168"/>
    </location>
</feature>
<feature type="compositionally biased region" description="Low complexity" evidence="3">
    <location>
        <begin position="652"/>
        <end position="666"/>
    </location>
</feature>
<keyword evidence="4" id="KW-0472">Membrane</keyword>
<feature type="compositionally biased region" description="Low complexity" evidence="3">
    <location>
        <begin position="2287"/>
        <end position="2300"/>
    </location>
</feature>
<accession>A0ABR1FUJ5</accession>
<evidence type="ECO:0000256" key="3">
    <source>
        <dbReference type="SAM" id="MobiDB-lite"/>
    </source>
</evidence>
<keyword evidence="1 5" id="KW-0732">Signal</keyword>
<feature type="compositionally biased region" description="Basic residues" evidence="3">
    <location>
        <begin position="2048"/>
        <end position="2059"/>
    </location>
</feature>
<feature type="compositionally biased region" description="Low complexity" evidence="3">
    <location>
        <begin position="1896"/>
        <end position="1915"/>
    </location>
</feature>
<feature type="domain" description="EF-hand" evidence="6">
    <location>
        <begin position="2108"/>
        <end position="2143"/>
    </location>
</feature>
<feature type="compositionally biased region" description="Pro residues" evidence="3">
    <location>
        <begin position="2503"/>
        <end position="2512"/>
    </location>
</feature>
<feature type="compositionally biased region" description="Low complexity" evidence="3">
    <location>
        <begin position="146"/>
        <end position="155"/>
    </location>
</feature>
<dbReference type="SUPFAM" id="SSF69318">
    <property type="entry name" value="Integrin alpha N-terminal domain"/>
    <property type="match status" value="2"/>
</dbReference>
<dbReference type="SUPFAM" id="SSF47473">
    <property type="entry name" value="EF-hand"/>
    <property type="match status" value="1"/>
</dbReference>
<feature type="transmembrane region" description="Helical" evidence="4">
    <location>
        <begin position="3084"/>
        <end position="3108"/>
    </location>
</feature>
<dbReference type="PANTHER" id="PTHR46580:SF2">
    <property type="entry name" value="MAM DOMAIN-CONTAINING PROTEIN"/>
    <property type="match status" value="1"/>
</dbReference>
<sequence length="3140" mass="328337">MGCNDERFEARRLLPLALLVASCGADLTKIAGCAWEETSTQQCDSNCLDMGTGSGSREACREGLYENDGVPDCGGRSMYYNSNDDSCYVCDGDGTSGTLFTRHTIDYCSEITACADGWQPSADGQDCDPVPTPRPTLQPVAPPTAAPVATATSAPTPSPGAPTSWSDARNAASGCSCCDGDIYDILASGRNGTGWEVDEITCAAETPAPSALGGDELPNAAASFGCAQVTRVVASSLPSTYAILASDVDGDGDVDLVATSASDRSVAVYNNDGSQGFTENVISDNPAGAYGLDVGDVDGDGDADAFVAFPTADAVVWYEQDSNLTDWEHVATTAPDSPRDVFAADVDGDADLDVVVASALDDTVAWFENDGSQSFSQRVVAADAVGALRGRRRRRDGDGDLDLVAASRNDDAVRVYSNDGAQSFLAIVVSTHSMKARDVFAAGATATATPDLLVSSSEDRKLEWFENLSPGVANHTLSRDVSGASGVYAADVDGDGAVDLLLVWREKGGVAYAFLNNGTNFPMYEAGGCEGTRSIHAADIDGDGDNFALRVAGTDGSLKVQLWGADTDVALSGSDDGGWHHYCLTYDGSTWYLYFDGNEAGSGTSAVNTGSDRAPPRLGSGTSETTMRATSTAPSTRSTSTRRARRGRRSRSLYAAAAAPPTGAPTVEPTAVLTAEPSLAPSPEPSTAPTVEPTAALTAEPSLAPSPEPSTAAPSTAAPSTAAPSAEPTMLPSPEPSLLPTNSPTVTPTTSAPTAVPYPRPTRRPTPSPSPRPTRAPTSSFAPTKALNPSGAPSLPPTLNPSSAPPSSAPTVFDCDRFVVPAAPVLADAAFTSTGAKMLVNLDSASDLGGFDAGEEFACDEVLAFDDAALATCFWVNGTQIDAVVSSSVGFEPGDAVGLLADTVEAACATTKDRSCECYEPNAASSVAVDPPDEIPKPTVVFQSSDVVGMCEGATVGASQSSGGAGRPMAFAWTTYLLLADKVSYVDLDDAGAAGTNASVGLAALTNGANAGSGLPSLYVPSTELEYINYDGFAGFVAELVVANFLGGTANKTTRVEVTNKAIPSLEIIGGSERTTLRSQSLSVEASGLAASCDPDTPVSKRGLTYAWTLYALSGGVATPQTGAQYASTAVNERFYTLGGYTLDANRDYALVANASDSSGNYNVAGTRVSVGVGAVVAVIDGGDRVVSTSSAATVDASSSYDEDGQAALTYAWSCADANGSSCDAFLAGTLGIDLTASTLVFDDPDVAASLTEAASFLFTVAVSAVDATGRSDAASVTLTFVPETPPTVTIDAPATVVNPQQKLTLSSAITAPATDDVGAPIADGAALVSRWTLVAGALQGARSLANVTRTALDASVLTTASGATTHDLVFAAYSLVDGATYTLSLSATVDGVATRGAASVTIVAATPPTSGVCRVANPETGDATGEALVTKFSIETSLWASENLPLNYKFEYASSGGDAILRGASLLPTIASYLPQGTITVSAIAVDAVGATGSASETATVTEFVAASTEALLDASSVALDEAFAEASLSAVLQAVVSSSGATSTSDSALDASLIGYLANATATLANVDSGDVEATLATLVYPLANAGALDDKASATALATVGALVASMVSATLGGESTAPASTATVLSSLIDSPLFSDAATRRRRLDEGEADDDASFLSSVDGLGTAQLAELIAGEDAAGVASSNFNSALQKLASSSQEASTTTVAAPGVNATATLTLNEGDAFSVALNEFPRAADLSTLAATSDTLRVTVDDDAGDAAGGGSSPRAPRAGGASTTSRARPRTSRQLHVPGPGHGCAAVADDGSEPPCETATDGAGNVVCTCAVTVSEPAEVATVDADVGESIGAYTESFVPAINLAKARTMIIILAVLFAIFAVLEVCCTYLDAIKFPRPRDAGAPAASSTSSGVGADSGSTSSGGGGAASTATFSGTGVSSMTMISGSGRCGVAAARGGGGADAFDETGDDHPRRHPHHHRHHSETDSFYYGGAAEENEASAPLSPPPKSVEHAQRALDAALARASPHRHHHHHHPDEGDVAVVVADDAAPPPPHHHHHHHHHKDSPKAIDFDGSPKSLAIHFDGVLELPNALVGEEAAGADAQAWPDLPNILDIPHELAEAFDFIDKDHNGALTRAEVIRACRRSAKVRDLLGLPEHIRQEDGTRDRFEEVFQALDVDDSKTINLLEFCALSGVLAEAHGGTPRRHDPQNTVALIRAEQRRTRPVLCCQSSLDDVESPKHLEPPSPALSAYATPRGVPDAPGAEPRPAAMSVKSLSASKIVEEDDPPPPRRGSPSSPSSPNSPSGMFDQFAELVASDEFHDRARDRSTEQASTFERPSLLRAWTAIKYNHQVFAVFCIYSEAVPRLYRGLNLCLEIFLCAFAFQLENALEYPDPGCDKETTRDDCLQYENFRIEALSDGARKMCNWDGCSASCDYNEPGEGDELDFDHMVLLTITLAILLPVCKLIGWIFDNVVIAPLPLDVILGVNASWAAASAGAARLRAMVVVEGPPPKGAPPAPDDDTPAPDDAHTAPDDAQTAPDDAPAPGADHCLPRFDAFPGKCFGAGEAPAPPAGAPEPALEHFPEVHEGDPFFETLDEEAPEEEPFAAVVEALAAAEPPEPAPPEAEAMERGTRRGSKAETDRLAAEERALVAGATKDEIAADAAIVEKITEEIETSAAETRTRILRVEAHMAASRLKKRSRFAAAVGLGELPPWLKAWKLRYKIWAHRARRGFIRPFLRPDPTRERRKLVAKALAPHVMEAVLLRHEELVARVKDLHKIHAHDPAERDRAEAMIERLDASMLSQWGFEAHEERFRQNVEAAIRKQMRLALLWNEELEDLETDDAEETLALRASKLIEFERLQKLLPAERAVYEKCMERAPTDAYDAPDEAPSLLVWVLSWAFLLGLVAYVIIYLLTAATEMASTKKTLAWLSDLCYETAFIYGVVLPIQILVLDTMLPSLLNERFGHLEDPTQIKVIPFHTRLPATATQFLLEKRPELRNTKIGKHILEKHPERHALLTAIDPAAIEHMYAEATWKPRPSTHLFLFFWAFLYGPLPGDIQDLIFEYLFTLSQPLANICGAVFGKQMHGTLTLVGSAFLLAVFFTVFQVAAITWDRAARRFKYLDVRNLLDDFIGNTFTTSTADSD</sequence>
<keyword evidence="2" id="KW-0106">Calcium</keyword>
<feature type="domain" description="EF-hand" evidence="6">
    <location>
        <begin position="2158"/>
        <end position="2193"/>
    </location>
</feature>
<reference evidence="7 8" key="1">
    <citation type="submission" date="2024-03" db="EMBL/GenBank/DDBJ databases">
        <title>Aureococcus anophagefferens CCMP1851 and Kratosvirus quantuckense: Draft genome of a second virus-susceptible host strain in the model system.</title>
        <authorList>
            <person name="Chase E."/>
            <person name="Truchon A.R."/>
            <person name="Schepens W."/>
            <person name="Wilhelm S.W."/>
        </authorList>
    </citation>
    <scope>NUCLEOTIDE SEQUENCE [LARGE SCALE GENOMIC DNA]</scope>
    <source>
        <strain evidence="7 8">CCMP1851</strain>
    </source>
</reference>
<feature type="compositionally biased region" description="Low complexity" evidence="3">
    <location>
        <begin position="700"/>
        <end position="729"/>
    </location>
</feature>
<keyword evidence="8" id="KW-1185">Reference proteome</keyword>
<evidence type="ECO:0000256" key="5">
    <source>
        <dbReference type="SAM" id="SignalP"/>
    </source>
</evidence>
<organism evidence="7 8">
    <name type="scientific">Aureococcus anophagefferens</name>
    <name type="common">Harmful bloom alga</name>
    <dbReference type="NCBI Taxonomy" id="44056"/>
    <lineage>
        <taxon>Eukaryota</taxon>
        <taxon>Sar</taxon>
        <taxon>Stramenopiles</taxon>
        <taxon>Ochrophyta</taxon>
        <taxon>Pelagophyceae</taxon>
        <taxon>Pelagomonadales</taxon>
        <taxon>Pelagomonadaceae</taxon>
        <taxon>Aureococcus</taxon>
    </lineage>
</organism>
<feature type="signal peptide" evidence="5">
    <location>
        <begin position="1"/>
        <end position="25"/>
    </location>
</feature>
<feature type="compositionally biased region" description="Basic and acidic residues" evidence="3">
    <location>
        <begin position="2622"/>
        <end position="2636"/>
    </location>
</feature>
<feature type="region of interest" description="Disordered" evidence="3">
    <location>
        <begin position="2224"/>
        <end position="2302"/>
    </location>
</feature>
<feature type="transmembrane region" description="Helical" evidence="4">
    <location>
        <begin position="2923"/>
        <end position="2947"/>
    </location>
</feature>
<feature type="compositionally biased region" description="Low complexity" evidence="3">
    <location>
        <begin position="625"/>
        <end position="639"/>
    </location>
</feature>
<dbReference type="SMART" id="SM00054">
    <property type="entry name" value="EFh"/>
    <property type="match status" value="2"/>
</dbReference>
<dbReference type="InterPro" id="IPR028994">
    <property type="entry name" value="Integrin_alpha_N"/>
</dbReference>
<gene>
    <name evidence="7" type="ORF">SO694_000263116</name>
</gene>
<feature type="region of interest" description="Disordered" evidence="3">
    <location>
        <begin position="1950"/>
        <end position="1980"/>
    </location>
</feature>
<feature type="compositionally biased region" description="Pro residues" evidence="3">
    <location>
        <begin position="130"/>
        <end position="145"/>
    </location>
</feature>
<evidence type="ECO:0000313" key="8">
    <source>
        <dbReference type="Proteomes" id="UP001363151"/>
    </source>
</evidence>
<dbReference type="CDD" id="cd00051">
    <property type="entry name" value="EFh"/>
    <property type="match status" value="1"/>
</dbReference>